<keyword evidence="1" id="KW-0732">Signal</keyword>
<evidence type="ECO:0000256" key="1">
    <source>
        <dbReference type="SAM" id="SignalP"/>
    </source>
</evidence>
<accession>A0A6S6TVB3</accession>
<feature type="signal peptide" evidence="1">
    <location>
        <begin position="1"/>
        <end position="20"/>
    </location>
</feature>
<proteinExistence type="predicted"/>
<dbReference type="AlphaFoldDB" id="A0A6S6TVB3"/>
<evidence type="ECO:0000313" key="2">
    <source>
        <dbReference type="EMBL" id="CAA6820108.1"/>
    </source>
</evidence>
<gene>
    <name evidence="2" type="ORF">HELGO_WM21298</name>
</gene>
<reference evidence="2" key="1">
    <citation type="submission" date="2020-01" db="EMBL/GenBank/DDBJ databases">
        <authorList>
            <person name="Meier V. D."/>
            <person name="Meier V D."/>
        </authorList>
    </citation>
    <scope>NUCLEOTIDE SEQUENCE</scope>
    <source>
        <strain evidence="2">HLG_WM_MAG_03</strain>
    </source>
</reference>
<feature type="chain" id="PRO_5027621301" evidence="1">
    <location>
        <begin position="21"/>
        <end position="178"/>
    </location>
</feature>
<name>A0A6S6TVB3_9BACT</name>
<organism evidence="2">
    <name type="scientific">uncultured Sulfurovum sp</name>
    <dbReference type="NCBI Taxonomy" id="269237"/>
    <lineage>
        <taxon>Bacteria</taxon>
        <taxon>Pseudomonadati</taxon>
        <taxon>Campylobacterota</taxon>
        <taxon>Epsilonproteobacteria</taxon>
        <taxon>Campylobacterales</taxon>
        <taxon>Sulfurovaceae</taxon>
        <taxon>Sulfurovum</taxon>
        <taxon>environmental samples</taxon>
    </lineage>
</organism>
<dbReference type="EMBL" id="CACVAR010000309">
    <property type="protein sequence ID" value="CAA6820108.1"/>
    <property type="molecule type" value="Genomic_DNA"/>
</dbReference>
<sequence length="178" mass="19723">MKLLKMLVIATLLTQVGAMAMTAKIKDDNKKIYEVLKGDTRSSYMKPGLAVDLIYSSEHVEVGEFSDINISIITDLNEGILKVNLKSLEDELIHIEEKNLEFKLSKSENIFPINLQVSSEEEGEHYLTVFISLEGHGGRVFDIPVKIGTISEKISTKPVEITDEGVAVSSSPAEEEIK</sequence>
<protein>
    <submittedName>
        <fullName evidence="2">Uncharacterized protein</fullName>
    </submittedName>
</protein>